<gene>
    <name evidence="7" type="ORF">GETHOR_22640</name>
</gene>
<dbReference type="PROSITE" id="PS51160">
    <property type="entry name" value="ACYLPHOSPHATASE_3"/>
    <property type="match status" value="1"/>
</dbReference>
<dbReference type="PRINTS" id="PR00112">
    <property type="entry name" value="ACYLPHPHTASE"/>
</dbReference>
<dbReference type="SUPFAM" id="SSF54975">
    <property type="entry name" value="Acylphosphatase/BLUF domain-like"/>
    <property type="match status" value="1"/>
</dbReference>
<comment type="catalytic activity">
    <reaction evidence="3 4">
        <text>an acyl phosphate + H2O = a carboxylate + phosphate + H(+)</text>
        <dbReference type="Rhea" id="RHEA:14965"/>
        <dbReference type="ChEBI" id="CHEBI:15377"/>
        <dbReference type="ChEBI" id="CHEBI:15378"/>
        <dbReference type="ChEBI" id="CHEBI:29067"/>
        <dbReference type="ChEBI" id="CHEBI:43474"/>
        <dbReference type="ChEBI" id="CHEBI:59918"/>
        <dbReference type="EC" id="3.6.1.7"/>
    </reaction>
</comment>
<feature type="active site" evidence="4">
    <location>
        <position position="17"/>
    </location>
</feature>
<dbReference type="InterPro" id="IPR017968">
    <property type="entry name" value="Acylphosphatase_CS"/>
</dbReference>
<dbReference type="RefSeq" id="WP_286353881.1">
    <property type="nucleotide sequence ID" value="NZ_AP027079.1"/>
</dbReference>
<protein>
    <recommendedName>
        <fullName evidence="2 4">acylphosphatase</fullName>
        <ecNumber evidence="2 4">3.6.1.7</ecNumber>
    </recommendedName>
</protein>
<dbReference type="InterPro" id="IPR036046">
    <property type="entry name" value="Acylphosphatase-like_dom_sf"/>
</dbReference>
<dbReference type="InterPro" id="IPR020456">
    <property type="entry name" value="Acylphosphatase"/>
</dbReference>
<dbReference type="Gene3D" id="3.30.70.100">
    <property type="match status" value="1"/>
</dbReference>
<evidence type="ECO:0000313" key="7">
    <source>
        <dbReference type="EMBL" id="BDU70163.1"/>
    </source>
</evidence>
<comment type="similarity">
    <text evidence="1 5">Belongs to the acylphosphatase family.</text>
</comment>
<evidence type="ECO:0000256" key="5">
    <source>
        <dbReference type="RuleBase" id="RU004168"/>
    </source>
</evidence>
<sequence length="90" mass="9664">MRIAFRVHGAVQGVGYRRFAAREAQALDLAGWVRNEADGSVAGEAEGPEAALAAFRARLAQGPAFAAVGRLDWGALDVRSSLPHPFEIYR</sequence>
<dbReference type="Pfam" id="PF00708">
    <property type="entry name" value="Acylphosphatase"/>
    <property type="match status" value="1"/>
</dbReference>
<evidence type="ECO:0000259" key="6">
    <source>
        <dbReference type="PROSITE" id="PS51160"/>
    </source>
</evidence>
<dbReference type="PANTHER" id="PTHR47268:SF4">
    <property type="entry name" value="ACYLPHOSPHATASE"/>
    <property type="match status" value="1"/>
</dbReference>
<accession>A0ABN6V1A1</accession>
<feature type="domain" description="Acylphosphatase-like" evidence="6">
    <location>
        <begin position="2"/>
        <end position="90"/>
    </location>
</feature>
<dbReference type="PANTHER" id="PTHR47268">
    <property type="entry name" value="ACYLPHOSPHATASE"/>
    <property type="match status" value="1"/>
</dbReference>
<dbReference type="InterPro" id="IPR001792">
    <property type="entry name" value="Acylphosphatase-like_dom"/>
</dbReference>
<evidence type="ECO:0000313" key="8">
    <source>
        <dbReference type="Proteomes" id="UP001242010"/>
    </source>
</evidence>
<dbReference type="EMBL" id="AP027079">
    <property type="protein sequence ID" value="BDU70163.1"/>
    <property type="molecule type" value="Genomic_DNA"/>
</dbReference>
<dbReference type="Proteomes" id="UP001242010">
    <property type="component" value="Chromosome"/>
</dbReference>
<name>A0ABN6V1A1_9BACT</name>
<evidence type="ECO:0000256" key="3">
    <source>
        <dbReference type="ARBA" id="ARBA00047645"/>
    </source>
</evidence>
<keyword evidence="4" id="KW-0378">Hydrolase</keyword>
<keyword evidence="8" id="KW-1185">Reference proteome</keyword>
<evidence type="ECO:0000256" key="4">
    <source>
        <dbReference type="PROSITE-ProRule" id="PRU00520"/>
    </source>
</evidence>
<dbReference type="PROSITE" id="PS00151">
    <property type="entry name" value="ACYLPHOSPHATASE_2"/>
    <property type="match status" value="1"/>
</dbReference>
<evidence type="ECO:0000256" key="2">
    <source>
        <dbReference type="ARBA" id="ARBA00012150"/>
    </source>
</evidence>
<reference evidence="8" key="1">
    <citation type="journal article" date="2023" name="Int. J. Syst. Evol. Microbiol.">
        <title>Mesoterricola silvestris gen. nov., sp. nov., Mesoterricola sediminis sp. nov., Geothrix oryzae sp. nov., Geothrix edaphica sp. nov., Geothrix rubra sp. nov., and Geothrix limicola sp. nov., six novel members of Acidobacteriota isolated from soils.</title>
        <authorList>
            <person name="Itoh H."/>
            <person name="Sugisawa Y."/>
            <person name="Mise K."/>
            <person name="Xu Z."/>
            <person name="Kuniyasu M."/>
            <person name="Ushijima N."/>
            <person name="Kawano K."/>
            <person name="Kobayashi E."/>
            <person name="Shiratori Y."/>
            <person name="Masuda Y."/>
            <person name="Senoo K."/>
        </authorList>
    </citation>
    <scope>NUCLEOTIDE SEQUENCE [LARGE SCALE GENOMIC DNA]</scope>
    <source>
        <strain evidence="8">Red222</strain>
    </source>
</reference>
<feature type="active site" evidence="4">
    <location>
        <position position="35"/>
    </location>
</feature>
<evidence type="ECO:0000256" key="1">
    <source>
        <dbReference type="ARBA" id="ARBA00005614"/>
    </source>
</evidence>
<organism evidence="7 8">
    <name type="scientific">Geothrix oryzae</name>
    <dbReference type="NCBI Taxonomy" id="2927975"/>
    <lineage>
        <taxon>Bacteria</taxon>
        <taxon>Pseudomonadati</taxon>
        <taxon>Acidobacteriota</taxon>
        <taxon>Holophagae</taxon>
        <taxon>Holophagales</taxon>
        <taxon>Holophagaceae</taxon>
        <taxon>Geothrix</taxon>
    </lineage>
</organism>
<dbReference type="EC" id="3.6.1.7" evidence="2 4"/>
<proteinExistence type="inferred from homology"/>